<gene>
    <name evidence="1" type="ORF">C445_16924</name>
</gene>
<dbReference type="EMBL" id="AOLZ01000064">
    <property type="protein sequence ID" value="EMA30009.1"/>
    <property type="molecule type" value="Genomic_DNA"/>
</dbReference>
<dbReference type="InParanoid" id="M0LC65"/>
<dbReference type="AlphaFoldDB" id="M0LC65"/>
<proteinExistence type="predicted"/>
<name>M0LC65_NATLA</name>
<dbReference type="Proteomes" id="UP000011555">
    <property type="component" value="Unassembled WGS sequence"/>
</dbReference>
<keyword evidence="2" id="KW-1185">Reference proteome</keyword>
<accession>M0LC65</accession>
<evidence type="ECO:0000313" key="1">
    <source>
        <dbReference type="EMBL" id="EMA30009.1"/>
    </source>
</evidence>
<comment type="caution">
    <text evidence="1">The sequence shown here is derived from an EMBL/GenBank/DDBJ whole genome shotgun (WGS) entry which is preliminary data.</text>
</comment>
<protein>
    <submittedName>
        <fullName evidence="1">Uncharacterized protein</fullName>
    </submittedName>
</protein>
<organism evidence="1 2">
    <name type="scientific">Natronobacterium lacisalsi AJ5</name>
    <dbReference type="NCBI Taxonomy" id="358396"/>
    <lineage>
        <taxon>Archaea</taxon>
        <taxon>Methanobacteriati</taxon>
        <taxon>Methanobacteriota</taxon>
        <taxon>Stenosarchaea group</taxon>
        <taxon>Halobacteria</taxon>
        <taxon>Halobacteriales</taxon>
        <taxon>Natrialbaceae</taxon>
        <taxon>Natronobacterium</taxon>
    </lineage>
</organism>
<evidence type="ECO:0000313" key="2">
    <source>
        <dbReference type="Proteomes" id="UP000011555"/>
    </source>
</evidence>
<sequence length="326" mass="38294">MLIQTIICRLSFLKKIQIHILLTTFPLLYDSVNFIDDFFRRHTFSSSSDLIMMLRIFLEALPHLDHTDIPSGKIPIFLKCFTCFLSRSYDLTTQRIPRNRSSRINRTSYNYDIKSYSFVFIELVQIRIYWVSGCHFKAVLTKRFQKFTPRLFVTVMICERENTVFLEGLIYDIQCFSHLVFKIISGLIKMWISYDRFGSRSLIPIKSGINIFQKDLLPDIKIISNLRVDYIIIVRRISDNSIKFRFSSNITHIILIYLGVQTYRLREFFCFESFSIFPISFSGGTSIFDTVLYHIPHCGERSCPEFSTPNIILHGKLGGDKRVFIK</sequence>
<reference evidence="1 2" key="1">
    <citation type="journal article" date="2014" name="PLoS Genet.">
        <title>Phylogenetically driven sequencing of extremely halophilic archaea reveals strategies for static and dynamic osmo-response.</title>
        <authorList>
            <person name="Becker E.A."/>
            <person name="Seitzer P.M."/>
            <person name="Tritt A."/>
            <person name="Larsen D."/>
            <person name="Krusor M."/>
            <person name="Yao A.I."/>
            <person name="Wu D."/>
            <person name="Madern D."/>
            <person name="Eisen J.A."/>
            <person name="Darling A.E."/>
            <person name="Facciotti M.T."/>
        </authorList>
    </citation>
    <scope>NUCLEOTIDE SEQUENCE [LARGE SCALE GENOMIC DNA]</scope>
    <source>
        <strain evidence="1 2">AJ5</strain>
    </source>
</reference>